<evidence type="ECO:0000256" key="2">
    <source>
        <dbReference type="ARBA" id="ARBA00022490"/>
    </source>
</evidence>
<dbReference type="PANTHER" id="PTHR35249">
    <property type="entry name" value="DYNEIN REGULATORY COMPLEX SUBUNIT 7"/>
    <property type="match status" value="1"/>
</dbReference>
<keyword evidence="7" id="KW-1185">Reference proteome</keyword>
<dbReference type="OrthoDB" id="10262874at2759"/>
<sequence>MKKMMINCYFQPERLMSPFTAIVRRSGNPFELAHVLVSWLIGSGFDAYVVVGCAKRDVCMAIRYRTVCPEIPDENEVIEEPPAPAEEPRYRLVPLPDLTSKYCRDMQQKEDDLKQKELDKIEAARLQRIEELERPPPDPVDGWRTHAWVLMLGGSKGVEEPFFIEPSYGIAYPLNSPQYQYIDSVYNHENYYVNLQNCINGLGALNYELGDLSCWEHLLAGEPFHRRQLVGVDLSDKKTAYDTEKHLDVPASWVEKLDITANEFEQRYPGSHKVIHYKKVLLEKFAPYSERDGVIKRIKIYEDYAVKIKLLTYEWYKHRVDKMETVRIDHINKEIRETFGVGRRDHLIRHTYDMDAPPTSVEGDRTLEFNYYARLDHLAKLTCTRFTFHEHYTNRADRLESRYVTYTEGTKAEPKRQNKDITETFSRNPDVPATEDVWKKIFHVQDNTIELLYHYQHNFVTNNTRMFIKPNLAETGGKILFFPDKTSGYIADPCAKQPRPLDVYYALCDNMDTENHSRKHIRDRESDITGYLKQRLKELTEPTLLVSLFDTERNEAAKKGWKEQVTQKAAVTEREIEAEIDPLAPYLARMFGSAFGSGSMLTVKEATLVREQCINDFKAKQLARQDLVQKRFEALNSEYKNKRLWYLANQFILSPEKESAYFSTSAELAFQVHNLEVRLTRHKDLSAPRFKALEDYLAKHPLLKEYNRMRHYYRMK</sequence>
<dbReference type="RefSeq" id="XP_023938836.2">
    <property type="nucleotide sequence ID" value="XM_024083068.2"/>
</dbReference>
<evidence type="ECO:0000256" key="1">
    <source>
        <dbReference type="ARBA" id="ARBA00004245"/>
    </source>
</evidence>
<evidence type="ECO:0000259" key="5">
    <source>
        <dbReference type="Pfam" id="PF24667"/>
    </source>
</evidence>
<evidence type="ECO:0000313" key="8">
    <source>
        <dbReference type="RefSeq" id="XP_023938836.2"/>
    </source>
</evidence>
<accession>A0A6J1N765</accession>
<keyword evidence="3" id="KW-0206">Cytoskeleton</keyword>
<dbReference type="Pfam" id="PF24656">
    <property type="entry name" value="CEPT76_peptidase"/>
    <property type="match status" value="1"/>
</dbReference>
<dbReference type="InterPro" id="IPR056292">
    <property type="entry name" value="DRC7_C"/>
</dbReference>
<dbReference type="Pfam" id="PF24667">
    <property type="entry name" value="MORN_DRC7"/>
    <property type="match status" value="1"/>
</dbReference>
<dbReference type="GO" id="GO:0030317">
    <property type="term" value="P:flagellated sperm motility"/>
    <property type="evidence" value="ECO:0007669"/>
    <property type="project" value="TreeGrafter"/>
</dbReference>
<reference evidence="8" key="1">
    <citation type="submission" date="2025-08" db="UniProtKB">
        <authorList>
            <consortium name="RefSeq"/>
        </authorList>
    </citation>
    <scope>IDENTIFICATION</scope>
</reference>
<evidence type="ECO:0000256" key="3">
    <source>
        <dbReference type="ARBA" id="ARBA00023212"/>
    </source>
</evidence>
<evidence type="ECO:0000313" key="7">
    <source>
        <dbReference type="Proteomes" id="UP001652582"/>
    </source>
</evidence>
<keyword evidence="2" id="KW-0963">Cytoplasm</keyword>
<dbReference type="InterPro" id="IPR056290">
    <property type="entry name" value="CEPT76/DRC7_peptidase-like_dom"/>
</dbReference>
<dbReference type="Proteomes" id="UP001652582">
    <property type="component" value="Chromosome 21"/>
</dbReference>
<evidence type="ECO:0000259" key="6">
    <source>
        <dbReference type="Pfam" id="PF24671"/>
    </source>
</evidence>
<comment type="subcellular location">
    <subcellularLocation>
        <location evidence="1">Cytoplasm</location>
        <location evidence="1">Cytoskeleton</location>
    </subcellularLocation>
</comment>
<dbReference type="GeneID" id="112046447"/>
<dbReference type="PANTHER" id="PTHR35249:SF2">
    <property type="entry name" value="DYNEIN REGULATORY COMPLEX SUBUNIT 7"/>
    <property type="match status" value="1"/>
</dbReference>
<dbReference type="Pfam" id="PF24671">
    <property type="entry name" value="DRC7_C"/>
    <property type="match status" value="1"/>
</dbReference>
<protein>
    <submittedName>
        <fullName evidence="8">Dynein regulatory complex subunit 7</fullName>
    </submittedName>
</protein>
<dbReference type="InterPro" id="IPR056291">
    <property type="entry name" value="MORN_DRC7"/>
</dbReference>
<dbReference type="AlphaFoldDB" id="A0A6J1N765"/>
<gene>
    <name evidence="8" type="primary">LOC112046447</name>
</gene>
<proteinExistence type="predicted"/>
<dbReference type="KEGG" id="bany:112046447"/>
<feature type="domain" description="CEP76/DRC7 peptidase-like" evidence="4">
    <location>
        <begin position="144"/>
        <end position="218"/>
    </location>
</feature>
<feature type="domain" description="Dynein regulatory complex subunit 7 C-terminal" evidence="6">
    <location>
        <begin position="601"/>
        <end position="705"/>
    </location>
</feature>
<name>A0A6J1N765_BICAN</name>
<dbReference type="GO" id="GO:0031514">
    <property type="term" value="C:motile cilium"/>
    <property type="evidence" value="ECO:0007669"/>
    <property type="project" value="TreeGrafter"/>
</dbReference>
<organism evidence="7 8">
    <name type="scientific">Bicyclus anynana</name>
    <name type="common">Squinting bush brown butterfly</name>
    <dbReference type="NCBI Taxonomy" id="110368"/>
    <lineage>
        <taxon>Eukaryota</taxon>
        <taxon>Metazoa</taxon>
        <taxon>Ecdysozoa</taxon>
        <taxon>Arthropoda</taxon>
        <taxon>Hexapoda</taxon>
        <taxon>Insecta</taxon>
        <taxon>Pterygota</taxon>
        <taxon>Neoptera</taxon>
        <taxon>Endopterygota</taxon>
        <taxon>Lepidoptera</taxon>
        <taxon>Glossata</taxon>
        <taxon>Ditrysia</taxon>
        <taxon>Papilionoidea</taxon>
        <taxon>Nymphalidae</taxon>
        <taxon>Satyrinae</taxon>
        <taxon>Satyrini</taxon>
        <taxon>Mycalesina</taxon>
        <taxon>Bicyclus</taxon>
    </lineage>
</organism>
<dbReference type="InterPro" id="IPR033551">
    <property type="entry name" value="DRC7/lobo"/>
</dbReference>
<dbReference type="GO" id="GO:0005856">
    <property type="term" value="C:cytoskeleton"/>
    <property type="evidence" value="ECO:0007669"/>
    <property type="project" value="UniProtKB-SubCell"/>
</dbReference>
<evidence type="ECO:0000259" key="4">
    <source>
        <dbReference type="Pfam" id="PF24656"/>
    </source>
</evidence>
<feature type="domain" description="Dynein regulatory complex subunit 7 MORN" evidence="5">
    <location>
        <begin position="269"/>
        <end position="547"/>
    </location>
</feature>